<organism evidence="3">
    <name type="scientific">marine sediment metagenome</name>
    <dbReference type="NCBI Taxonomy" id="412755"/>
    <lineage>
        <taxon>unclassified sequences</taxon>
        <taxon>metagenomes</taxon>
        <taxon>ecological metagenomes</taxon>
    </lineage>
</organism>
<dbReference type="InterPro" id="IPR011766">
    <property type="entry name" value="TPP_enzyme_TPP-bd"/>
</dbReference>
<gene>
    <name evidence="3" type="ORF">S01H4_41383</name>
</gene>
<dbReference type="InterPro" id="IPR029061">
    <property type="entry name" value="THDP-binding"/>
</dbReference>
<dbReference type="PANTHER" id="PTHR43710:SF5">
    <property type="entry name" value="INDOLEPYRUVATE FERREDOXIN OXIDOREDUCTASE ALPHA SUBUNIT"/>
    <property type="match status" value="1"/>
</dbReference>
<dbReference type="Gene3D" id="3.40.50.970">
    <property type="match status" value="1"/>
</dbReference>
<dbReference type="InterPro" id="IPR017896">
    <property type="entry name" value="4Fe4S_Fe-S-bd"/>
</dbReference>
<dbReference type="EMBL" id="BART01022628">
    <property type="protein sequence ID" value="GAG98760.1"/>
    <property type="molecule type" value="Genomic_DNA"/>
</dbReference>
<dbReference type="InterPro" id="IPR045025">
    <property type="entry name" value="HACL1-like"/>
</dbReference>
<name>X1BUM6_9ZZZZ</name>
<dbReference type="Pfam" id="PF02775">
    <property type="entry name" value="TPP_enzyme_C"/>
    <property type="match status" value="1"/>
</dbReference>
<keyword evidence="1" id="KW-0479">Metal-binding</keyword>
<evidence type="ECO:0000259" key="2">
    <source>
        <dbReference type="PROSITE" id="PS51379"/>
    </source>
</evidence>
<evidence type="ECO:0000313" key="3">
    <source>
        <dbReference type="EMBL" id="GAG98760.1"/>
    </source>
</evidence>
<feature type="non-terminal residue" evidence="3">
    <location>
        <position position="287"/>
    </location>
</feature>
<feature type="domain" description="4Fe-4S ferredoxin-type" evidence="2">
    <location>
        <begin position="217"/>
        <end position="248"/>
    </location>
</feature>
<sequence>AGELLSGPVPKRPPGFCTGCPERPVFSAIKLLEKEIGKVHIAADIGCHTFSTLPPFHLGNTVLGYGLGLASSAAVSPAFPNRTVSIMGDGGFWHNGLTSGVSGALFNQADSVLVIMDNGYSAATGQQYIPSTGRNYQAQPTGMTIAGALKGIGVRWLKTVETYRVGNMMKTLRRALTTKKPGLKVIIAKSECQLARQRRIKPVIRRKLAAGERVVRTRFGVDETACTGDHSCIRLSGCPALTIKPNPDPLRTDPIAHVDNNCVGCGLCGEVADAAVLCPSFYRARII</sequence>
<dbReference type="PROSITE" id="PS51379">
    <property type="entry name" value="4FE4S_FER_2"/>
    <property type="match status" value="1"/>
</dbReference>
<reference evidence="3" key="1">
    <citation type="journal article" date="2014" name="Front. Microbiol.">
        <title>High frequency of phylogenetically diverse reductive dehalogenase-homologous genes in deep subseafloor sedimentary metagenomes.</title>
        <authorList>
            <person name="Kawai M."/>
            <person name="Futagami T."/>
            <person name="Toyoda A."/>
            <person name="Takaki Y."/>
            <person name="Nishi S."/>
            <person name="Hori S."/>
            <person name="Arai W."/>
            <person name="Tsubouchi T."/>
            <person name="Morono Y."/>
            <person name="Uchiyama I."/>
            <person name="Ito T."/>
            <person name="Fujiyama A."/>
            <person name="Inagaki F."/>
            <person name="Takami H."/>
        </authorList>
    </citation>
    <scope>NUCLEOTIDE SEQUENCE</scope>
    <source>
        <strain evidence="3">Expedition CK06-06</strain>
    </source>
</reference>
<protein>
    <recommendedName>
        <fullName evidence="2">4Fe-4S ferredoxin-type domain-containing protein</fullName>
    </recommendedName>
</protein>
<comment type="caution">
    <text evidence="3">The sequence shown here is derived from an EMBL/GenBank/DDBJ whole genome shotgun (WGS) entry which is preliminary data.</text>
</comment>
<dbReference type="CDD" id="cd02008">
    <property type="entry name" value="TPP_IOR_alpha"/>
    <property type="match status" value="1"/>
</dbReference>
<proteinExistence type="predicted"/>
<evidence type="ECO:0000256" key="1">
    <source>
        <dbReference type="ARBA" id="ARBA00022723"/>
    </source>
</evidence>
<accession>X1BUM6</accession>
<dbReference type="SUPFAM" id="SSF52518">
    <property type="entry name" value="Thiamin diphosphate-binding fold (THDP-binding)"/>
    <property type="match status" value="1"/>
</dbReference>
<dbReference type="GO" id="GO:0003824">
    <property type="term" value="F:catalytic activity"/>
    <property type="evidence" value="ECO:0007669"/>
    <property type="project" value="InterPro"/>
</dbReference>
<dbReference type="GO" id="GO:0030976">
    <property type="term" value="F:thiamine pyrophosphate binding"/>
    <property type="evidence" value="ECO:0007669"/>
    <property type="project" value="InterPro"/>
</dbReference>
<dbReference type="PANTHER" id="PTHR43710">
    <property type="entry name" value="2-HYDROXYACYL-COA LYASE"/>
    <property type="match status" value="1"/>
</dbReference>
<dbReference type="GO" id="GO:0046872">
    <property type="term" value="F:metal ion binding"/>
    <property type="evidence" value="ECO:0007669"/>
    <property type="project" value="UniProtKB-KW"/>
</dbReference>
<dbReference type="AlphaFoldDB" id="X1BUM6"/>
<feature type="non-terminal residue" evidence="3">
    <location>
        <position position="1"/>
    </location>
</feature>